<dbReference type="Pfam" id="PF04138">
    <property type="entry name" value="GtrA_DPMS_TM"/>
    <property type="match status" value="1"/>
</dbReference>
<dbReference type="InterPro" id="IPR007267">
    <property type="entry name" value="GtrA_DPMS_TM"/>
</dbReference>
<keyword evidence="3 5" id="KW-1133">Transmembrane helix</keyword>
<evidence type="ECO:0000313" key="7">
    <source>
        <dbReference type="EMBL" id="MBF5028100.1"/>
    </source>
</evidence>
<dbReference type="EMBL" id="JADKYY010000015">
    <property type="protein sequence ID" value="MBF5028100.1"/>
    <property type="molecule type" value="Genomic_DNA"/>
</dbReference>
<reference evidence="7" key="1">
    <citation type="submission" date="2020-11" db="EMBL/GenBank/DDBJ databases">
        <title>Genome seq and assembly of Planobacterium sp.</title>
        <authorList>
            <person name="Chhetri G."/>
        </authorList>
    </citation>
    <scope>NUCLEOTIDE SEQUENCE</scope>
    <source>
        <strain evidence="7">GCR5</strain>
    </source>
</reference>
<dbReference type="GO" id="GO:0016020">
    <property type="term" value="C:membrane"/>
    <property type="evidence" value="ECO:0007669"/>
    <property type="project" value="UniProtKB-SubCell"/>
</dbReference>
<accession>A0A931E7B6</accession>
<evidence type="ECO:0000256" key="4">
    <source>
        <dbReference type="ARBA" id="ARBA00023136"/>
    </source>
</evidence>
<feature type="transmembrane region" description="Helical" evidence="5">
    <location>
        <begin position="87"/>
        <end position="109"/>
    </location>
</feature>
<feature type="transmembrane region" description="Helical" evidence="5">
    <location>
        <begin position="56"/>
        <end position="75"/>
    </location>
</feature>
<keyword evidence="4 5" id="KW-0472">Membrane</keyword>
<comment type="subcellular location">
    <subcellularLocation>
        <location evidence="1">Membrane</location>
        <topology evidence="1">Multi-pass membrane protein</topology>
    </subcellularLocation>
</comment>
<feature type="domain" description="GtrA/DPMS transmembrane" evidence="6">
    <location>
        <begin position="14"/>
        <end position="152"/>
    </location>
</feature>
<dbReference type="GO" id="GO:0000271">
    <property type="term" value="P:polysaccharide biosynthetic process"/>
    <property type="evidence" value="ECO:0007669"/>
    <property type="project" value="InterPro"/>
</dbReference>
<organism evidence="7 8">
    <name type="scientific">Planobacterium oryzisoli</name>
    <dbReference type="NCBI Taxonomy" id="2771435"/>
    <lineage>
        <taxon>Bacteria</taxon>
        <taxon>Pseudomonadati</taxon>
        <taxon>Bacteroidota</taxon>
        <taxon>Flavobacteriia</taxon>
        <taxon>Flavobacteriales</taxon>
        <taxon>Weeksellaceae</taxon>
        <taxon>Chryseobacterium group</taxon>
        <taxon>Chryseobacterium</taxon>
    </lineage>
</organism>
<evidence type="ECO:0000256" key="2">
    <source>
        <dbReference type="ARBA" id="ARBA00022692"/>
    </source>
</evidence>
<feature type="transmembrane region" description="Helical" evidence="5">
    <location>
        <begin position="129"/>
        <end position="146"/>
    </location>
</feature>
<gene>
    <name evidence="7" type="ORF">IC612_09875</name>
</gene>
<dbReference type="RefSeq" id="WP_194740026.1">
    <property type="nucleotide sequence ID" value="NZ_JADKYY010000015.1"/>
</dbReference>
<dbReference type="Proteomes" id="UP000694480">
    <property type="component" value="Unassembled WGS sequence"/>
</dbReference>
<keyword evidence="2 5" id="KW-0812">Transmembrane</keyword>
<name>A0A931E7B6_9FLAO</name>
<sequence>MVKLLHRQKQFIYFLIAGSICASFEIVLFKVLSISVPRIFRQENSFYGIHYPLSNILSTVLAILLNYFLSIRFVFEQGKHSRKREFTYFMVVSVLTMFGSLLLFQVIYGKVIDDIAVVNLGFYSFSSEVLSKTGAIVAMAFINYSIKKKLVFNG</sequence>
<evidence type="ECO:0000256" key="3">
    <source>
        <dbReference type="ARBA" id="ARBA00022989"/>
    </source>
</evidence>
<keyword evidence="8" id="KW-1185">Reference proteome</keyword>
<proteinExistence type="predicted"/>
<protein>
    <submittedName>
        <fullName evidence="7">GtrA family protein</fullName>
    </submittedName>
</protein>
<evidence type="ECO:0000256" key="1">
    <source>
        <dbReference type="ARBA" id="ARBA00004141"/>
    </source>
</evidence>
<evidence type="ECO:0000259" key="6">
    <source>
        <dbReference type="Pfam" id="PF04138"/>
    </source>
</evidence>
<evidence type="ECO:0000256" key="5">
    <source>
        <dbReference type="SAM" id="Phobius"/>
    </source>
</evidence>
<evidence type="ECO:0000313" key="8">
    <source>
        <dbReference type="Proteomes" id="UP000694480"/>
    </source>
</evidence>
<comment type="caution">
    <text evidence="7">The sequence shown here is derived from an EMBL/GenBank/DDBJ whole genome shotgun (WGS) entry which is preliminary data.</text>
</comment>
<feature type="transmembrane region" description="Helical" evidence="5">
    <location>
        <begin position="12"/>
        <end position="36"/>
    </location>
</feature>
<dbReference type="AlphaFoldDB" id="A0A931E7B6"/>